<feature type="transmembrane region" description="Helical" evidence="12">
    <location>
        <begin position="650"/>
        <end position="671"/>
    </location>
</feature>
<evidence type="ECO:0000256" key="8">
    <source>
        <dbReference type="ARBA" id="ARBA00023136"/>
    </source>
</evidence>
<dbReference type="OrthoDB" id="6595841at2759"/>
<evidence type="ECO:0000256" key="2">
    <source>
        <dbReference type="ARBA" id="ARBA00004606"/>
    </source>
</evidence>
<protein>
    <submittedName>
        <fullName evidence="15">Uncharacterized protein</fullName>
    </submittedName>
</protein>
<evidence type="ECO:0000256" key="11">
    <source>
        <dbReference type="SAM" id="MobiDB-lite"/>
    </source>
</evidence>
<organism evidence="15 16">
    <name type="scientific">Nesidiocoris tenuis</name>
    <dbReference type="NCBI Taxonomy" id="355587"/>
    <lineage>
        <taxon>Eukaryota</taxon>
        <taxon>Metazoa</taxon>
        <taxon>Ecdysozoa</taxon>
        <taxon>Arthropoda</taxon>
        <taxon>Hexapoda</taxon>
        <taxon>Insecta</taxon>
        <taxon>Pterygota</taxon>
        <taxon>Neoptera</taxon>
        <taxon>Paraneoptera</taxon>
        <taxon>Hemiptera</taxon>
        <taxon>Heteroptera</taxon>
        <taxon>Panheteroptera</taxon>
        <taxon>Cimicomorpha</taxon>
        <taxon>Miridae</taxon>
        <taxon>Dicyphina</taxon>
        <taxon>Nesidiocoris</taxon>
    </lineage>
</organism>
<name>A0A6H5HF92_9HEMI</name>
<keyword evidence="16" id="KW-1185">Reference proteome</keyword>
<comment type="similarity">
    <text evidence="4">Belongs to the polycystin family.</text>
</comment>
<evidence type="ECO:0000259" key="14">
    <source>
        <dbReference type="Pfam" id="PF20519"/>
    </source>
</evidence>
<dbReference type="PANTHER" id="PTHR10877:SF183">
    <property type="entry name" value="AT14535P-RELATED"/>
    <property type="match status" value="1"/>
</dbReference>
<evidence type="ECO:0000256" key="4">
    <source>
        <dbReference type="ARBA" id="ARBA00007200"/>
    </source>
</evidence>
<sequence length="782" mass="89424">MAIKKKVKEEEQQSGFYVKPPETPAWESFKLFLYNPATNQVFGRTGPSWAKIGTFYLIFYLVLASLFGIMLWIFYHTLDPRVPRWILKESLIGTDPGLGFRPMPNDSDIRSTLIWYQGKHRKTYELWTESLENFLEIYRRPGLTPGRGQNIYNCDYDRPPGRGQVCDVDVKNWFPCTSENNFNYHQSSPCVFIKLNKIYGWQPDYYNNTDEFPPEMPDDLKNHIVTQKAINPELTAIIREQERETLHGEHETPVAGVLPIYKRQSGSDGLEELLEEAEFVKDTGRTKDEGDFSMIGDALMMAKKDESPDSELSLPAAGPSSAAPRGVDKKLLQKHVDIVKNVKLPAKMSREKIGMAEKLTKNDKLEDDSQPSKVGADASADDSTSIQIRQILQDCRDFIMHALLLALVTTIVIYMVPWSRFYYHDIFTHFLTDSTFMTEAGLYKNFWEIVVVDHIWDYFSGILIPLIYSGVNDKMAASHLAKLKNPKDLLLVNDNILVALPRIRQVRVRNDSCHVPEGFLYIFDSCYYFFKPHLEDTEPFGLGNGTIWTYSNASVTGARGVAGEITTYTGGGYYMDFSSSLEETLKLYNEMYNNTWIDHGTRAVMVDLASYTQRDNLFCIVTLLIELPPSGGAIPSADVRVQKLLRYESTLDCVMLGFELALTALLVLLTLDNILKLVHQPMQYISNLWNALDWVMLALGYAAAAVGVWRYFTVEEQLSGLLDAIRQKKHFNFHSIRTVHTTYEELFGCFAFIAWLKTCRYVIICCLSLLATPTYCRRMWQH</sequence>
<evidence type="ECO:0000256" key="10">
    <source>
        <dbReference type="PIRSR" id="PIRSR603915-2"/>
    </source>
</evidence>
<dbReference type="InterPro" id="IPR051223">
    <property type="entry name" value="Polycystin"/>
</dbReference>
<dbReference type="InterPro" id="IPR046791">
    <property type="entry name" value="Polycystin_dom"/>
</dbReference>
<dbReference type="Pfam" id="PF00287">
    <property type="entry name" value="Na_K-ATPase"/>
    <property type="match status" value="1"/>
</dbReference>
<dbReference type="InterPro" id="IPR013122">
    <property type="entry name" value="PKD1_2_channel"/>
</dbReference>
<evidence type="ECO:0000256" key="9">
    <source>
        <dbReference type="ARBA" id="ARBA00023180"/>
    </source>
</evidence>
<evidence type="ECO:0000313" key="15">
    <source>
        <dbReference type="EMBL" id="CAB0015689.1"/>
    </source>
</evidence>
<keyword evidence="8 12" id="KW-0472">Membrane</keyword>
<evidence type="ECO:0000313" key="16">
    <source>
        <dbReference type="Proteomes" id="UP000479000"/>
    </source>
</evidence>
<accession>A0A6H5HF92</accession>
<dbReference type="PRINTS" id="PR01433">
    <property type="entry name" value="POLYCYSTIN2"/>
</dbReference>
<feature type="compositionally biased region" description="Low complexity" evidence="11">
    <location>
        <begin position="310"/>
        <end position="324"/>
    </location>
</feature>
<evidence type="ECO:0000256" key="1">
    <source>
        <dbReference type="ARBA" id="ARBA00004141"/>
    </source>
</evidence>
<feature type="transmembrane region" description="Helical" evidence="12">
    <location>
        <begin position="54"/>
        <end position="75"/>
    </location>
</feature>
<dbReference type="Pfam" id="PF20519">
    <property type="entry name" value="Polycystin_dom"/>
    <property type="match status" value="1"/>
</dbReference>
<feature type="region of interest" description="Disordered" evidence="11">
    <location>
        <begin position="360"/>
        <end position="379"/>
    </location>
</feature>
<evidence type="ECO:0000256" key="5">
    <source>
        <dbReference type="ARBA" id="ARBA00022692"/>
    </source>
</evidence>
<evidence type="ECO:0000256" key="6">
    <source>
        <dbReference type="ARBA" id="ARBA00022968"/>
    </source>
</evidence>
<dbReference type="Proteomes" id="UP000479000">
    <property type="component" value="Unassembled WGS sequence"/>
</dbReference>
<keyword evidence="6" id="KW-0735">Signal-anchor</keyword>
<dbReference type="PROSITE" id="PS00390">
    <property type="entry name" value="ATPASE_NA_K_BETA_1"/>
    <property type="match status" value="1"/>
</dbReference>
<feature type="region of interest" description="Disordered" evidence="11">
    <location>
        <begin position="304"/>
        <end position="326"/>
    </location>
</feature>
<dbReference type="GO" id="GO:0005262">
    <property type="term" value="F:calcium channel activity"/>
    <property type="evidence" value="ECO:0007669"/>
    <property type="project" value="TreeGrafter"/>
</dbReference>
<dbReference type="AlphaFoldDB" id="A0A6H5HF92"/>
<comment type="subcellular location">
    <subcellularLocation>
        <location evidence="1">Membrane</location>
        <topology evidence="1">Multi-pass membrane protein</topology>
    </subcellularLocation>
    <subcellularLocation>
        <location evidence="2">Membrane</location>
        <topology evidence="2">Single-pass type II membrane protein</topology>
    </subcellularLocation>
</comment>
<evidence type="ECO:0000256" key="12">
    <source>
        <dbReference type="SAM" id="Phobius"/>
    </source>
</evidence>
<dbReference type="InterPro" id="IPR000402">
    <property type="entry name" value="Na/K_ATPase_sub_beta"/>
</dbReference>
<evidence type="ECO:0000256" key="3">
    <source>
        <dbReference type="ARBA" id="ARBA00005876"/>
    </source>
</evidence>
<dbReference type="Gene3D" id="2.60.40.1660">
    <property type="entry name" value="Na, k-atpase alpha subunit"/>
    <property type="match status" value="1"/>
</dbReference>
<feature type="disulfide bond" evidence="10">
    <location>
        <begin position="513"/>
        <end position="526"/>
    </location>
</feature>
<keyword evidence="9" id="KW-0325">Glycoprotein</keyword>
<evidence type="ECO:0000256" key="7">
    <source>
        <dbReference type="ARBA" id="ARBA00022989"/>
    </source>
</evidence>
<evidence type="ECO:0000259" key="13">
    <source>
        <dbReference type="Pfam" id="PF08016"/>
    </source>
</evidence>
<dbReference type="InterPro" id="IPR003915">
    <property type="entry name" value="PKD_2"/>
</dbReference>
<dbReference type="EMBL" id="CADCXU010029360">
    <property type="protein sequence ID" value="CAB0015689.1"/>
    <property type="molecule type" value="Genomic_DNA"/>
</dbReference>
<dbReference type="GO" id="GO:0006814">
    <property type="term" value="P:sodium ion transport"/>
    <property type="evidence" value="ECO:0007669"/>
    <property type="project" value="InterPro"/>
</dbReference>
<feature type="transmembrane region" description="Helical" evidence="12">
    <location>
        <begin position="691"/>
        <end position="712"/>
    </location>
</feature>
<reference evidence="15 16" key="1">
    <citation type="submission" date="2020-02" db="EMBL/GenBank/DDBJ databases">
        <authorList>
            <person name="Ferguson B K."/>
        </authorList>
    </citation>
    <scope>NUCLEOTIDE SEQUENCE [LARGE SCALE GENOMIC DNA]</scope>
</reference>
<dbReference type="GO" id="GO:0050982">
    <property type="term" value="P:detection of mechanical stimulus"/>
    <property type="evidence" value="ECO:0007669"/>
    <property type="project" value="TreeGrafter"/>
</dbReference>
<dbReference type="GO" id="GO:0005509">
    <property type="term" value="F:calcium ion binding"/>
    <property type="evidence" value="ECO:0007669"/>
    <property type="project" value="InterPro"/>
</dbReference>
<dbReference type="Pfam" id="PF08016">
    <property type="entry name" value="PKD_channel"/>
    <property type="match status" value="1"/>
</dbReference>
<feature type="domain" description="Polycystin cation channel PKD1/PKD2" evidence="13">
    <location>
        <begin position="646"/>
        <end position="762"/>
    </location>
</feature>
<dbReference type="PANTHER" id="PTHR10877">
    <property type="entry name" value="POLYCYSTIN FAMILY MEMBER"/>
    <property type="match status" value="1"/>
</dbReference>
<feature type="domain" description="Polycystin" evidence="14">
    <location>
        <begin position="447"/>
        <end position="644"/>
    </location>
</feature>
<keyword evidence="7 12" id="KW-1133">Transmembrane helix</keyword>
<dbReference type="InterPro" id="IPR038702">
    <property type="entry name" value="Na/K_ATPase_sub_beta_sf"/>
</dbReference>
<dbReference type="GO" id="GO:0005890">
    <property type="term" value="C:sodium:potassium-exchanging ATPase complex"/>
    <property type="evidence" value="ECO:0007669"/>
    <property type="project" value="InterPro"/>
</dbReference>
<feature type="transmembrane region" description="Helical" evidence="12">
    <location>
        <begin position="398"/>
        <end position="416"/>
    </location>
</feature>
<gene>
    <name evidence="15" type="ORF">NTEN_LOCUS20029</name>
</gene>
<dbReference type="GO" id="GO:0006813">
    <property type="term" value="P:potassium ion transport"/>
    <property type="evidence" value="ECO:0007669"/>
    <property type="project" value="InterPro"/>
</dbReference>
<keyword evidence="5 12" id="KW-0812">Transmembrane</keyword>
<comment type="similarity">
    <text evidence="3">Belongs to the X(+)/potassium ATPases subunit beta family.</text>
</comment>
<proteinExistence type="inferred from homology"/>